<keyword evidence="4" id="KW-0539">Nucleus</keyword>
<evidence type="ECO:0000256" key="5">
    <source>
        <dbReference type="SAM" id="MobiDB-lite"/>
    </source>
</evidence>
<keyword evidence="9" id="KW-1185">Reference proteome</keyword>
<protein>
    <recommendedName>
        <fullName evidence="10">BHLH domain-containing protein</fullName>
    </recommendedName>
</protein>
<dbReference type="Pfam" id="PF22754">
    <property type="entry name" value="bHLH-TF_ACT-like_plant"/>
    <property type="match status" value="1"/>
</dbReference>
<keyword evidence="2" id="KW-0805">Transcription regulation</keyword>
<dbReference type="GO" id="GO:0046983">
    <property type="term" value="F:protein dimerization activity"/>
    <property type="evidence" value="ECO:0007669"/>
    <property type="project" value="InterPro"/>
</dbReference>
<comment type="subcellular location">
    <subcellularLocation>
        <location evidence="1">Nucleus</location>
    </subcellularLocation>
</comment>
<sequence length="418" mass="46962">MVLSPEASLSSGSTREVERTLDKKDGKSFYNPGGEGCSRNFELDPHSENPWSTPSEIWEQEEALMNSQTQMQLNFLDQKDVPLGGLGHPYEELVPGNQTLHDIIMPAAGVQSLRTSLGGDAFGDALSKESGDREIKQEMRADSSDGSDPMDEDEDKGGSGSRSGRRHLSKNLVAERKRRKKLNERLYALRALVPKITKMDRASILGDAIEYVRELQARVDCLQKELLDDEEILNVDAILEDGNREGCFEDIKTSEPRLDIIPEEQQIENLVQPMEVYVHKLDEAVFTVRIISEKSEGMFLGVLRIMDEYGFDILHANIITHRGIALHVFRAEIRDKKTPTIEQVKESLLQLSKFQFGGFDNPNELVNEPMNINLSALDPVLSLDRSMDFVGGGCFTYTAHHITAVTAWWMRTTQHGSE</sequence>
<dbReference type="SMART" id="SM00353">
    <property type="entry name" value="HLH"/>
    <property type="match status" value="1"/>
</dbReference>
<evidence type="ECO:0000313" key="9">
    <source>
        <dbReference type="Proteomes" id="UP000077202"/>
    </source>
</evidence>
<accession>A0A176VBF2</accession>
<dbReference type="AlphaFoldDB" id="A0A176VBF2"/>
<evidence type="ECO:0000259" key="6">
    <source>
        <dbReference type="PROSITE" id="PS50888"/>
    </source>
</evidence>
<feature type="region of interest" description="Disordered" evidence="5">
    <location>
        <begin position="1"/>
        <end position="52"/>
    </location>
</feature>
<evidence type="ECO:0000256" key="3">
    <source>
        <dbReference type="ARBA" id="ARBA00023163"/>
    </source>
</evidence>
<feature type="compositionally biased region" description="Basic and acidic residues" evidence="5">
    <location>
        <begin position="15"/>
        <end position="27"/>
    </location>
</feature>
<dbReference type="PROSITE" id="PS50888">
    <property type="entry name" value="BHLH"/>
    <property type="match status" value="1"/>
</dbReference>
<dbReference type="Gene3D" id="4.10.280.10">
    <property type="entry name" value="Helix-loop-helix DNA-binding domain"/>
    <property type="match status" value="1"/>
</dbReference>
<dbReference type="PROSITE" id="PS51671">
    <property type="entry name" value="ACT"/>
    <property type="match status" value="1"/>
</dbReference>
<keyword evidence="3" id="KW-0804">Transcription</keyword>
<feature type="domain" description="ACT" evidence="7">
    <location>
        <begin position="287"/>
        <end position="362"/>
    </location>
</feature>
<dbReference type="CDD" id="cd11443">
    <property type="entry name" value="bHLH_AtAMS_like"/>
    <property type="match status" value="1"/>
</dbReference>
<dbReference type="GO" id="GO:0005634">
    <property type="term" value="C:nucleus"/>
    <property type="evidence" value="ECO:0007669"/>
    <property type="project" value="UniProtKB-SubCell"/>
</dbReference>
<evidence type="ECO:0008006" key="10">
    <source>
        <dbReference type="Google" id="ProtNLM"/>
    </source>
</evidence>
<dbReference type="Pfam" id="PF00010">
    <property type="entry name" value="HLH"/>
    <property type="match status" value="1"/>
</dbReference>
<dbReference type="InterPro" id="IPR011598">
    <property type="entry name" value="bHLH_dom"/>
</dbReference>
<reference evidence="8" key="1">
    <citation type="submission" date="2016-03" db="EMBL/GenBank/DDBJ databases">
        <title>Mechanisms controlling the formation of the plant cell surface in tip-growing cells are functionally conserved among land plants.</title>
        <authorList>
            <person name="Honkanen S."/>
            <person name="Jones V.A."/>
            <person name="Morieri G."/>
            <person name="Champion C."/>
            <person name="Hetherington A.J."/>
            <person name="Kelly S."/>
            <person name="Saint-Marcoux D."/>
            <person name="Proust H."/>
            <person name="Prescott H."/>
            <person name="Dolan L."/>
        </authorList>
    </citation>
    <scope>NUCLEOTIDE SEQUENCE [LARGE SCALE GENOMIC DNA]</scope>
    <source>
        <tissue evidence="8">Whole gametophyte</tissue>
    </source>
</reference>
<evidence type="ECO:0000256" key="1">
    <source>
        <dbReference type="ARBA" id="ARBA00004123"/>
    </source>
</evidence>
<evidence type="ECO:0000256" key="4">
    <source>
        <dbReference type="ARBA" id="ARBA00023242"/>
    </source>
</evidence>
<dbReference type="PANTHER" id="PTHR31945:SF11">
    <property type="entry name" value="TRANSCRIPTION FACTOR ABORTED MICROSPORES"/>
    <property type="match status" value="1"/>
</dbReference>
<dbReference type="GO" id="GO:0043565">
    <property type="term" value="F:sequence-specific DNA binding"/>
    <property type="evidence" value="ECO:0007669"/>
    <property type="project" value="TreeGrafter"/>
</dbReference>
<comment type="caution">
    <text evidence="8">The sequence shown here is derived from an EMBL/GenBank/DDBJ whole genome shotgun (WGS) entry which is preliminary data.</text>
</comment>
<dbReference type="InterPro" id="IPR036638">
    <property type="entry name" value="HLH_DNA-bd_sf"/>
</dbReference>
<proteinExistence type="predicted"/>
<dbReference type="InterPro" id="IPR054502">
    <property type="entry name" value="bHLH-TF_ACT-like_plant"/>
</dbReference>
<dbReference type="PANTHER" id="PTHR31945">
    <property type="entry name" value="TRANSCRIPTION FACTOR SCREAM2-RELATED"/>
    <property type="match status" value="1"/>
</dbReference>
<dbReference type="SUPFAM" id="SSF55021">
    <property type="entry name" value="ACT-like"/>
    <property type="match status" value="1"/>
</dbReference>
<evidence type="ECO:0000313" key="8">
    <source>
        <dbReference type="EMBL" id="OAE18164.1"/>
    </source>
</evidence>
<organism evidence="8 9">
    <name type="scientific">Marchantia polymorpha subsp. ruderalis</name>
    <dbReference type="NCBI Taxonomy" id="1480154"/>
    <lineage>
        <taxon>Eukaryota</taxon>
        <taxon>Viridiplantae</taxon>
        <taxon>Streptophyta</taxon>
        <taxon>Embryophyta</taxon>
        <taxon>Marchantiophyta</taxon>
        <taxon>Marchantiopsida</taxon>
        <taxon>Marchantiidae</taxon>
        <taxon>Marchantiales</taxon>
        <taxon>Marchantiaceae</taxon>
        <taxon>Marchantia</taxon>
    </lineage>
</organism>
<feature type="compositionally biased region" description="Basic and acidic residues" evidence="5">
    <location>
        <begin position="126"/>
        <end position="143"/>
    </location>
</feature>
<name>A0A176VBF2_MARPO</name>
<feature type="domain" description="BHLH" evidence="6">
    <location>
        <begin position="166"/>
        <end position="215"/>
    </location>
</feature>
<evidence type="ECO:0000256" key="2">
    <source>
        <dbReference type="ARBA" id="ARBA00023015"/>
    </source>
</evidence>
<dbReference type="InterPro" id="IPR002912">
    <property type="entry name" value="ACT_dom"/>
</dbReference>
<dbReference type="InterPro" id="IPR051358">
    <property type="entry name" value="TF_AMS/ICE1/BHLH6-like"/>
</dbReference>
<gene>
    <name evidence="8" type="ORF">AXG93_406s1320</name>
</gene>
<dbReference type="InterPro" id="IPR045865">
    <property type="entry name" value="ACT-like_dom_sf"/>
</dbReference>
<dbReference type="Proteomes" id="UP000077202">
    <property type="component" value="Unassembled WGS sequence"/>
</dbReference>
<dbReference type="GO" id="GO:0003700">
    <property type="term" value="F:DNA-binding transcription factor activity"/>
    <property type="evidence" value="ECO:0007669"/>
    <property type="project" value="TreeGrafter"/>
</dbReference>
<dbReference type="EMBL" id="LVLJ01004128">
    <property type="protein sequence ID" value="OAE18164.1"/>
    <property type="molecule type" value="Genomic_DNA"/>
</dbReference>
<evidence type="ECO:0000259" key="7">
    <source>
        <dbReference type="PROSITE" id="PS51671"/>
    </source>
</evidence>
<dbReference type="SUPFAM" id="SSF47459">
    <property type="entry name" value="HLH, helix-loop-helix DNA-binding domain"/>
    <property type="match status" value="1"/>
</dbReference>
<feature type="region of interest" description="Disordered" evidence="5">
    <location>
        <begin position="124"/>
        <end position="174"/>
    </location>
</feature>